<keyword evidence="4 6" id="KW-1133">Transmembrane helix</keyword>
<evidence type="ECO:0000313" key="7">
    <source>
        <dbReference type="EMBL" id="KIM41661.1"/>
    </source>
</evidence>
<accession>A0A0C3CDK1</accession>
<proteinExistence type="inferred from homology"/>
<dbReference type="EMBL" id="KN831779">
    <property type="protein sequence ID" value="KIM41661.1"/>
    <property type="molecule type" value="Genomic_DNA"/>
</dbReference>
<dbReference type="PANTHER" id="PTHR30618:SF0">
    <property type="entry name" value="PURINE-URACIL PERMEASE NCS1"/>
    <property type="match status" value="1"/>
</dbReference>
<dbReference type="NCBIfam" id="TIGR00800">
    <property type="entry name" value="ncs1"/>
    <property type="match status" value="1"/>
</dbReference>
<evidence type="ECO:0000256" key="4">
    <source>
        <dbReference type="ARBA" id="ARBA00022989"/>
    </source>
</evidence>
<evidence type="ECO:0000256" key="3">
    <source>
        <dbReference type="ARBA" id="ARBA00022692"/>
    </source>
</evidence>
<dbReference type="FunFam" id="1.10.4160.10:FF:000001">
    <property type="entry name" value="Uracil permease, putative"/>
    <property type="match status" value="1"/>
</dbReference>
<dbReference type="Proteomes" id="UP000053424">
    <property type="component" value="Unassembled WGS sequence"/>
</dbReference>
<reference evidence="8" key="2">
    <citation type="submission" date="2015-01" db="EMBL/GenBank/DDBJ databases">
        <title>Evolutionary Origins and Diversification of the Mycorrhizal Mutualists.</title>
        <authorList>
            <consortium name="DOE Joint Genome Institute"/>
            <consortium name="Mycorrhizal Genomics Consortium"/>
            <person name="Kohler A."/>
            <person name="Kuo A."/>
            <person name="Nagy L.G."/>
            <person name="Floudas D."/>
            <person name="Copeland A."/>
            <person name="Barry K.W."/>
            <person name="Cichocki N."/>
            <person name="Veneault-Fourrey C."/>
            <person name="LaButti K."/>
            <person name="Lindquist E.A."/>
            <person name="Lipzen A."/>
            <person name="Lundell T."/>
            <person name="Morin E."/>
            <person name="Murat C."/>
            <person name="Riley R."/>
            <person name="Ohm R."/>
            <person name="Sun H."/>
            <person name="Tunlid A."/>
            <person name="Henrissat B."/>
            <person name="Grigoriev I.V."/>
            <person name="Hibbett D.S."/>
            <person name="Martin F."/>
        </authorList>
    </citation>
    <scope>NUCLEOTIDE SEQUENCE [LARGE SCALE GENOMIC DNA]</scope>
    <source>
        <strain evidence="8">h7</strain>
    </source>
</reference>
<feature type="transmembrane region" description="Helical" evidence="6">
    <location>
        <begin position="394"/>
        <end position="413"/>
    </location>
</feature>
<feature type="transmembrane region" description="Helical" evidence="6">
    <location>
        <begin position="169"/>
        <end position="190"/>
    </location>
</feature>
<dbReference type="HOGENOM" id="CLU_021555_4_1_1"/>
<reference evidence="7 8" key="1">
    <citation type="submission" date="2014-04" db="EMBL/GenBank/DDBJ databases">
        <authorList>
            <consortium name="DOE Joint Genome Institute"/>
            <person name="Kuo A."/>
            <person name="Gay G."/>
            <person name="Dore J."/>
            <person name="Kohler A."/>
            <person name="Nagy L.G."/>
            <person name="Floudas D."/>
            <person name="Copeland A."/>
            <person name="Barry K.W."/>
            <person name="Cichocki N."/>
            <person name="Veneault-Fourrey C."/>
            <person name="LaButti K."/>
            <person name="Lindquist E.A."/>
            <person name="Lipzen A."/>
            <person name="Lundell T."/>
            <person name="Morin E."/>
            <person name="Murat C."/>
            <person name="Sun H."/>
            <person name="Tunlid A."/>
            <person name="Henrissat B."/>
            <person name="Grigoriev I.V."/>
            <person name="Hibbett D.S."/>
            <person name="Martin F."/>
            <person name="Nordberg H.P."/>
            <person name="Cantor M.N."/>
            <person name="Hua S.X."/>
        </authorList>
    </citation>
    <scope>NUCLEOTIDE SEQUENCE [LARGE SCALE GENOMIC DNA]</scope>
    <source>
        <strain evidence="8">h7</strain>
    </source>
</reference>
<dbReference type="CDD" id="cd11482">
    <property type="entry name" value="SLC-NCS1sbd_NRT1-like"/>
    <property type="match status" value="1"/>
</dbReference>
<feature type="transmembrane region" description="Helical" evidence="6">
    <location>
        <begin position="365"/>
        <end position="388"/>
    </location>
</feature>
<protein>
    <recommendedName>
        <fullName evidence="9">NCS1 nucleoside transporter family</fullName>
    </recommendedName>
</protein>
<dbReference type="InterPro" id="IPR001248">
    <property type="entry name" value="Pur-cyt_permease"/>
</dbReference>
<dbReference type="GO" id="GO:0005886">
    <property type="term" value="C:plasma membrane"/>
    <property type="evidence" value="ECO:0007669"/>
    <property type="project" value="TreeGrafter"/>
</dbReference>
<feature type="transmembrane region" description="Helical" evidence="6">
    <location>
        <begin position="197"/>
        <end position="218"/>
    </location>
</feature>
<dbReference type="PANTHER" id="PTHR30618">
    <property type="entry name" value="NCS1 FAMILY PURINE/PYRIMIDINE TRANSPORTER"/>
    <property type="match status" value="1"/>
</dbReference>
<feature type="transmembrane region" description="Helical" evidence="6">
    <location>
        <begin position="77"/>
        <end position="102"/>
    </location>
</feature>
<evidence type="ECO:0000256" key="5">
    <source>
        <dbReference type="ARBA" id="ARBA00023136"/>
    </source>
</evidence>
<feature type="transmembrane region" description="Helical" evidence="6">
    <location>
        <begin position="323"/>
        <end position="344"/>
    </location>
</feature>
<evidence type="ECO:0008006" key="9">
    <source>
        <dbReference type="Google" id="ProtNLM"/>
    </source>
</evidence>
<feature type="transmembrane region" description="Helical" evidence="6">
    <location>
        <begin position="467"/>
        <end position="489"/>
    </location>
</feature>
<keyword evidence="3 6" id="KW-0812">Transmembrane</keyword>
<dbReference type="OrthoDB" id="2018619at2759"/>
<dbReference type="AlphaFoldDB" id="A0A0C3CDK1"/>
<feature type="transmembrane region" description="Helical" evidence="6">
    <location>
        <begin position="278"/>
        <end position="303"/>
    </location>
</feature>
<feature type="transmembrane region" description="Helical" evidence="6">
    <location>
        <begin position="434"/>
        <end position="455"/>
    </location>
</feature>
<dbReference type="InterPro" id="IPR045225">
    <property type="entry name" value="Uracil/uridine/allantoin_perm"/>
</dbReference>
<dbReference type="Pfam" id="PF02133">
    <property type="entry name" value="Transp_cyt_pur"/>
    <property type="match status" value="1"/>
</dbReference>
<organism evidence="7 8">
    <name type="scientific">Hebeloma cylindrosporum</name>
    <dbReference type="NCBI Taxonomy" id="76867"/>
    <lineage>
        <taxon>Eukaryota</taxon>
        <taxon>Fungi</taxon>
        <taxon>Dikarya</taxon>
        <taxon>Basidiomycota</taxon>
        <taxon>Agaricomycotina</taxon>
        <taxon>Agaricomycetes</taxon>
        <taxon>Agaricomycetidae</taxon>
        <taxon>Agaricales</taxon>
        <taxon>Agaricineae</taxon>
        <taxon>Hymenogastraceae</taxon>
        <taxon>Hebeloma</taxon>
    </lineage>
</organism>
<dbReference type="Gene3D" id="1.10.4160.10">
    <property type="entry name" value="Hydantoin permease"/>
    <property type="match status" value="1"/>
</dbReference>
<evidence type="ECO:0000256" key="1">
    <source>
        <dbReference type="ARBA" id="ARBA00004141"/>
    </source>
</evidence>
<keyword evidence="5 6" id="KW-0472">Membrane</keyword>
<evidence type="ECO:0000256" key="6">
    <source>
        <dbReference type="SAM" id="Phobius"/>
    </source>
</evidence>
<dbReference type="GO" id="GO:0015205">
    <property type="term" value="F:nucleobase transmembrane transporter activity"/>
    <property type="evidence" value="ECO:0007669"/>
    <property type="project" value="TreeGrafter"/>
</dbReference>
<sequence length="561" mass="62205">MKLTGFQLADWSLSHRDASKFGLSSRWSNKDMDPVLPKDRTWTTWDYIAYWVCDATNAGVWQLASSMLAVGLSWRQALPALAVGNIIIASVMVLNGTIGARLHIAFPVLNRSSFGFWLSYFSVISRVVLAMFWFGIQTFTGSECVYQMLKAIWPSTANIPNHLPESSHITTVGMMCYFLYWVIQFPLMFVSPQNIRYLFTVKGIIVPFAWLSILIWSFVKVSAKISLVPLHTTLSGSALSWAWLSALNAALGNYATLSVNIPDFTRYAKNEEAQFVQLFIIPVAFTFIGFCGIAVTSAGEVLYGEILWDPLRLIDKWDNRAAAFFAAFSFILATLGTNISANSLSAANDMTALFPNFIDIKRGQVICAIIGGWVLCPWEILASAPGFLSFMSGYTVFLGPFAGIMVVDFWLVHKGKVDVPAMYDPHGRYRYWNGVNWRAAVALLFSITPTLPGLINDINPKIFVGKASLLFNIAWLYGFFSASAVYLFLSKAFPAQETFLADVILGDDFGLNTPTQSSAQNERDEQANVFLASHVDWGTNPLADGGESHHFISAKSKVGKR</sequence>
<comment type="subcellular location">
    <subcellularLocation>
        <location evidence="1">Membrane</location>
        <topology evidence="1">Multi-pass membrane protein</topology>
    </subcellularLocation>
</comment>
<feature type="transmembrane region" description="Helical" evidence="6">
    <location>
        <begin position="238"/>
        <end position="257"/>
    </location>
</feature>
<comment type="similarity">
    <text evidence="2">Belongs to the purine-cytosine permease (2.A.39) family.</text>
</comment>
<feature type="transmembrane region" description="Helical" evidence="6">
    <location>
        <begin position="114"/>
        <end position="136"/>
    </location>
</feature>
<name>A0A0C3CDK1_HEBCY</name>
<evidence type="ECO:0000256" key="2">
    <source>
        <dbReference type="ARBA" id="ARBA00008974"/>
    </source>
</evidence>
<evidence type="ECO:0000313" key="8">
    <source>
        <dbReference type="Proteomes" id="UP000053424"/>
    </source>
</evidence>
<gene>
    <name evidence="7" type="ORF">M413DRAFT_71057</name>
</gene>
<dbReference type="InterPro" id="IPR012681">
    <property type="entry name" value="NCS1"/>
</dbReference>
<keyword evidence="8" id="KW-1185">Reference proteome</keyword>